<dbReference type="GO" id="GO:0005737">
    <property type="term" value="C:cytoplasm"/>
    <property type="evidence" value="ECO:0007669"/>
    <property type="project" value="TreeGrafter"/>
</dbReference>
<dbReference type="InterPro" id="IPR032465">
    <property type="entry name" value="ACMSD"/>
</dbReference>
<dbReference type="Gene3D" id="3.20.20.140">
    <property type="entry name" value="Metal-dependent hydrolases"/>
    <property type="match status" value="1"/>
</dbReference>
<name>A0A170QAJ4_9ZZZZ</name>
<dbReference type="SUPFAM" id="SSF51556">
    <property type="entry name" value="Metallo-dependent hydrolases"/>
    <property type="match status" value="1"/>
</dbReference>
<accession>A0A170QAJ4</accession>
<protein>
    <submittedName>
        <fullName evidence="3">BarH</fullName>
    </submittedName>
</protein>
<keyword evidence="1" id="KW-0456">Lyase</keyword>
<dbReference type="InterPro" id="IPR006680">
    <property type="entry name" value="Amidohydro-rel"/>
</dbReference>
<dbReference type="EMBL" id="FAXA01000338">
    <property type="protein sequence ID" value="CUV02977.1"/>
    <property type="molecule type" value="Genomic_DNA"/>
</dbReference>
<evidence type="ECO:0000313" key="3">
    <source>
        <dbReference type="EMBL" id="CUV02977.1"/>
    </source>
</evidence>
<dbReference type="GO" id="GO:0016787">
    <property type="term" value="F:hydrolase activity"/>
    <property type="evidence" value="ECO:0007669"/>
    <property type="project" value="InterPro"/>
</dbReference>
<dbReference type="GO" id="GO:0019748">
    <property type="term" value="P:secondary metabolic process"/>
    <property type="evidence" value="ECO:0007669"/>
    <property type="project" value="TreeGrafter"/>
</dbReference>
<dbReference type="InterPro" id="IPR032466">
    <property type="entry name" value="Metal_Hydrolase"/>
</dbReference>
<organism evidence="3">
    <name type="scientific">hydrothermal vent metagenome</name>
    <dbReference type="NCBI Taxonomy" id="652676"/>
    <lineage>
        <taxon>unclassified sequences</taxon>
        <taxon>metagenomes</taxon>
        <taxon>ecological metagenomes</taxon>
    </lineage>
</organism>
<dbReference type="AlphaFoldDB" id="A0A170QAJ4"/>
<proteinExistence type="predicted"/>
<dbReference type="PANTHER" id="PTHR21240">
    <property type="entry name" value="2-AMINO-3-CARBOXYLMUCONATE-6-SEMIALDEHYDE DECARBOXYLASE"/>
    <property type="match status" value="1"/>
</dbReference>
<sequence>MAGILDADTHIAEPPEMWDYLDPEWKPRRPVIVNVPEDTVYGRSDHMWLIDGNIFPKAAGKGGNRLVTPSAQSGIRDRVDIKARELLDLPLRYQDMEATGVDSQVVYPTLFLAFLTYDPAFEAALCQAYNRYMADVWAKSEGRIKWVVVPPLRDIEATIREIRFGRDNGACGVFFRGIEKDLTLDDPYFFPIYSEAQDLDLAICIHQGQGSPALNNLVDIQRSATFTHGRLPPIVAFRNIIANKLPEQFPGIRWGFIETGASWIPFVFHQLAGTYRADPSFWGPQLFEENLIWVSYELGEDLPYLLNFIGEDHIVVGTDYGHHAPGTTDRLASDPSAQVHMVKELKSRPELSERTLEKFFVNNPHALYGVK</sequence>
<gene>
    <name evidence="3" type="ORF">MGWOODY_Clf2798</name>
</gene>
<dbReference type="PANTHER" id="PTHR21240:SF28">
    <property type="entry name" value="ISO-OROTATE DECARBOXYLASE (EUROFUNG)"/>
    <property type="match status" value="1"/>
</dbReference>
<dbReference type="GO" id="GO:0016831">
    <property type="term" value="F:carboxy-lyase activity"/>
    <property type="evidence" value="ECO:0007669"/>
    <property type="project" value="InterPro"/>
</dbReference>
<dbReference type="Pfam" id="PF04909">
    <property type="entry name" value="Amidohydro_2"/>
    <property type="match status" value="1"/>
</dbReference>
<evidence type="ECO:0000256" key="1">
    <source>
        <dbReference type="ARBA" id="ARBA00023239"/>
    </source>
</evidence>
<evidence type="ECO:0000259" key="2">
    <source>
        <dbReference type="Pfam" id="PF04909"/>
    </source>
</evidence>
<reference evidence="3" key="1">
    <citation type="submission" date="2015-10" db="EMBL/GenBank/DDBJ databases">
        <authorList>
            <person name="Gilbert D.G."/>
        </authorList>
    </citation>
    <scope>NUCLEOTIDE SEQUENCE</scope>
</reference>
<feature type="domain" description="Amidohydrolase-related" evidence="2">
    <location>
        <begin position="115"/>
        <end position="369"/>
    </location>
</feature>